<dbReference type="GO" id="GO:0006400">
    <property type="term" value="P:tRNA modification"/>
    <property type="evidence" value="ECO:0007669"/>
    <property type="project" value="UniProtKB-UniRule"/>
</dbReference>
<dbReference type="FunCoup" id="A0A1Q5PZ23">
    <property type="interactions" value="15"/>
</dbReference>
<dbReference type="CDD" id="cd01992">
    <property type="entry name" value="TilS_N"/>
    <property type="match status" value="1"/>
</dbReference>
<evidence type="ECO:0000256" key="7">
    <source>
        <dbReference type="HAMAP-Rule" id="MF_01161"/>
    </source>
</evidence>
<dbReference type="PANTHER" id="PTHR43033:SF1">
    <property type="entry name" value="TRNA(ILE)-LYSIDINE SYNTHASE-RELATED"/>
    <property type="match status" value="1"/>
</dbReference>
<evidence type="ECO:0000259" key="9">
    <source>
        <dbReference type="Pfam" id="PF09179"/>
    </source>
</evidence>
<dbReference type="Gene3D" id="3.40.50.620">
    <property type="entry name" value="HUPs"/>
    <property type="match status" value="1"/>
</dbReference>
<dbReference type="GO" id="GO:0005524">
    <property type="term" value="F:ATP binding"/>
    <property type="evidence" value="ECO:0007669"/>
    <property type="project" value="UniProtKB-UniRule"/>
</dbReference>
<dbReference type="InterPro" id="IPR011063">
    <property type="entry name" value="TilS/TtcA_N"/>
</dbReference>
<feature type="domain" description="tRNA(Ile)-lysidine synthase substrate-binding" evidence="9">
    <location>
        <begin position="283"/>
        <end position="344"/>
    </location>
</feature>
<dbReference type="OrthoDB" id="5244702at2"/>
<organism evidence="10 11">
    <name type="scientific">Buchananella hordeovulneris</name>
    <dbReference type="NCBI Taxonomy" id="52770"/>
    <lineage>
        <taxon>Bacteria</taxon>
        <taxon>Bacillati</taxon>
        <taxon>Actinomycetota</taxon>
        <taxon>Actinomycetes</taxon>
        <taxon>Actinomycetales</taxon>
        <taxon>Actinomycetaceae</taxon>
        <taxon>Buchananella</taxon>
    </lineage>
</organism>
<evidence type="ECO:0000256" key="1">
    <source>
        <dbReference type="ARBA" id="ARBA00022490"/>
    </source>
</evidence>
<dbReference type="Proteomes" id="UP000185612">
    <property type="component" value="Unassembled WGS sequence"/>
</dbReference>
<proteinExistence type="inferred from homology"/>
<dbReference type="Pfam" id="PF01171">
    <property type="entry name" value="ATP_bind_3"/>
    <property type="match status" value="1"/>
</dbReference>
<dbReference type="GO" id="GO:0032267">
    <property type="term" value="F:tRNA(Ile)-lysidine synthase activity"/>
    <property type="evidence" value="ECO:0007669"/>
    <property type="project" value="UniProtKB-EC"/>
</dbReference>
<keyword evidence="2 7" id="KW-0436">Ligase</keyword>
<evidence type="ECO:0000313" key="10">
    <source>
        <dbReference type="EMBL" id="OKL52864.1"/>
    </source>
</evidence>
<accession>A0A1Q5PZ23</accession>
<dbReference type="AlphaFoldDB" id="A0A1Q5PZ23"/>
<dbReference type="PANTHER" id="PTHR43033">
    <property type="entry name" value="TRNA(ILE)-LYSIDINE SYNTHASE-RELATED"/>
    <property type="match status" value="1"/>
</dbReference>
<feature type="binding site" evidence="7">
    <location>
        <begin position="25"/>
        <end position="30"/>
    </location>
    <ligand>
        <name>ATP</name>
        <dbReference type="ChEBI" id="CHEBI:30616"/>
    </ligand>
</feature>
<sequence>MPVRRAVAAHLATLPPSTEVVVACSGGPDSLALLAALADLTRPHGPHADLRPRVLHVDHALRPGSAAEGAWVVATAHAAGLSDAHTTTVSLTGPGGPEAAARAARRSALAAHAGPGADILLGHTADDQAETVLLALGRGAGLTALAGMAPQATLPGARAGVRLVRPLLGLRRADTVAACAAYGLTPLLDPTNHPEDSTWRAADGSPLRRAAVRHRALPALAQALGLDPVPALARTAAQVAADAAALDELAAGAYTAARAAAADQGLAAAPGDEAGAAARVIRLDLATLAAQPAALRTRVLARAGQAAGWRAGAVTARHLAALDRLCATPGMRGPLALPGARAWRAGRAVVVAGGGL</sequence>
<dbReference type="SUPFAM" id="SSF82829">
    <property type="entry name" value="MesJ substrate recognition domain-like"/>
    <property type="match status" value="1"/>
</dbReference>
<dbReference type="GO" id="GO:0005737">
    <property type="term" value="C:cytoplasm"/>
    <property type="evidence" value="ECO:0007669"/>
    <property type="project" value="UniProtKB-SubCell"/>
</dbReference>
<dbReference type="EMBL" id="MQVS01000001">
    <property type="protein sequence ID" value="OKL52864.1"/>
    <property type="molecule type" value="Genomic_DNA"/>
</dbReference>
<protein>
    <recommendedName>
        <fullName evidence="7">tRNA(Ile)-lysidine synthase</fullName>
        <ecNumber evidence="7">6.3.4.19</ecNumber>
    </recommendedName>
    <alternativeName>
        <fullName evidence="7">tRNA(Ile)-2-lysyl-cytidine synthase</fullName>
    </alternativeName>
    <alternativeName>
        <fullName evidence="7">tRNA(Ile)-lysidine synthetase</fullName>
    </alternativeName>
</protein>
<evidence type="ECO:0000256" key="2">
    <source>
        <dbReference type="ARBA" id="ARBA00022598"/>
    </source>
</evidence>
<comment type="caution">
    <text evidence="10">The sequence shown here is derived from an EMBL/GenBank/DDBJ whole genome shotgun (WGS) entry which is preliminary data.</text>
</comment>
<comment type="function">
    <text evidence="7">Ligates lysine onto the cytidine present at position 34 of the AUA codon-specific tRNA(Ile) that contains the anticodon CAU, in an ATP-dependent manner. Cytidine is converted to lysidine, thus changing the amino acid specificity of the tRNA from methionine to isoleucine.</text>
</comment>
<dbReference type="NCBIfam" id="TIGR02432">
    <property type="entry name" value="lysidine_TilS_N"/>
    <property type="match status" value="1"/>
</dbReference>
<keyword evidence="4 7" id="KW-0547">Nucleotide-binding</keyword>
<evidence type="ECO:0000256" key="3">
    <source>
        <dbReference type="ARBA" id="ARBA00022694"/>
    </source>
</evidence>
<dbReference type="SUPFAM" id="SSF52402">
    <property type="entry name" value="Adenine nucleotide alpha hydrolases-like"/>
    <property type="match status" value="1"/>
</dbReference>
<comment type="similarity">
    <text evidence="7">Belongs to the tRNA(Ile)-lysidine synthase family.</text>
</comment>
<keyword evidence="11" id="KW-1185">Reference proteome</keyword>
<dbReference type="InParanoid" id="A0A1Q5PZ23"/>
<evidence type="ECO:0000256" key="4">
    <source>
        <dbReference type="ARBA" id="ARBA00022741"/>
    </source>
</evidence>
<name>A0A1Q5PZ23_9ACTO</name>
<dbReference type="Pfam" id="PF09179">
    <property type="entry name" value="TilS"/>
    <property type="match status" value="1"/>
</dbReference>
<feature type="domain" description="tRNA(Ile)-lysidine/2-thiocytidine synthase N-terminal" evidence="8">
    <location>
        <begin position="20"/>
        <end position="194"/>
    </location>
</feature>
<gene>
    <name evidence="7" type="primary">tilS</name>
    <name evidence="10" type="ORF">BSZ40_00495</name>
</gene>
<comment type="catalytic activity">
    <reaction evidence="6 7">
        <text>cytidine(34) in tRNA(Ile2) + L-lysine + ATP = lysidine(34) in tRNA(Ile2) + AMP + diphosphate + H(+)</text>
        <dbReference type="Rhea" id="RHEA:43744"/>
        <dbReference type="Rhea" id="RHEA-COMP:10625"/>
        <dbReference type="Rhea" id="RHEA-COMP:10670"/>
        <dbReference type="ChEBI" id="CHEBI:15378"/>
        <dbReference type="ChEBI" id="CHEBI:30616"/>
        <dbReference type="ChEBI" id="CHEBI:32551"/>
        <dbReference type="ChEBI" id="CHEBI:33019"/>
        <dbReference type="ChEBI" id="CHEBI:82748"/>
        <dbReference type="ChEBI" id="CHEBI:83665"/>
        <dbReference type="ChEBI" id="CHEBI:456215"/>
        <dbReference type="EC" id="6.3.4.19"/>
    </reaction>
</comment>
<dbReference type="STRING" id="52770.BSZ40_00495"/>
<dbReference type="InterPro" id="IPR012094">
    <property type="entry name" value="tRNA_Ile_lys_synt"/>
</dbReference>
<keyword evidence="5 7" id="KW-0067">ATP-binding</keyword>
<dbReference type="InterPro" id="IPR014729">
    <property type="entry name" value="Rossmann-like_a/b/a_fold"/>
</dbReference>
<dbReference type="EC" id="6.3.4.19" evidence="7"/>
<evidence type="ECO:0000313" key="11">
    <source>
        <dbReference type="Proteomes" id="UP000185612"/>
    </source>
</evidence>
<keyword evidence="1 7" id="KW-0963">Cytoplasm</keyword>
<comment type="subcellular location">
    <subcellularLocation>
        <location evidence="7">Cytoplasm</location>
    </subcellularLocation>
</comment>
<dbReference type="InterPro" id="IPR012795">
    <property type="entry name" value="tRNA_Ile_lys_synt_N"/>
</dbReference>
<evidence type="ECO:0000259" key="8">
    <source>
        <dbReference type="Pfam" id="PF01171"/>
    </source>
</evidence>
<dbReference type="HAMAP" id="MF_01161">
    <property type="entry name" value="tRNA_Ile_lys_synt"/>
    <property type="match status" value="1"/>
</dbReference>
<evidence type="ECO:0000256" key="5">
    <source>
        <dbReference type="ARBA" id="ARBA00022840"/>
    </source>
</evidence>
<dbReference type="InterPro" id="IPR015262">
    <property type="entry name" value="tRNA_Ile_lys_synt_subst-bd"/>
</dbReference>
<evidence type="ECO:0000256" key="6">
    <source>
        <dbReference type="ARBA" id="ARBA00048539"/>
    </source>
</evidence>
<keyword evidence="3 7" id="KW-0819">tRNA processing</keyword>
<reference evidence="11" key="1">
    <citation type="submission" date="2016-12" db="EMBL/GenBank/DDBJ databases">
        <authorList>
            <person name="Meng X."/>
        </authorList>
    </citation>
    <scope>NUCLEOTIDE SEQUENCE [LARGE SCALE GENOMIC DNA]</scope>
    <source>
        <strain evidence="11">DSM 20732</strain>
    </source>
</reference>
<comment type="domain">
    <text evidence="7">The N-terminal region contains the highly conserved SGGXDS motif, predicted to be a P-loop motif involved in ATP binding.</text>
</comment>